<keyword evidence="3" id="KW-1185">Reference proteome</keyword>
<proteinExistence type="predicted"/>
<evidence type="ECO:0000313" key="3">
    <source>
        <dbReference type="Proteomes" id="UP000199561"/>
    </source>
</evidence>
<dbReference type="EMBL" id="CAJNAP010000023">
    <property type="protein sequence ID" value="CAE6509443.1"/>
    <property type="molecule type" value="Genomic_DNA"/>
</dbReference>
<accession>A0A1I4QZ71</accession>
<dbReference type="STRING" id="52442.SAMN05421880_1175"/>
<reference evidence="1" key="2">
    <citation type="submission" date="2021-02" db="EMBL/GenBank/DDBJ databases">
        <authorList>
            <person name="Han P."/>
        </authorList>
    </citation>
    <scope>NUCLEOTIDE SEQUENCE</scope>
    <source>
        <strain evidence="1">Nitrosomonas nitrosa 18-3D</strain>
    </source>
</reference>
<name>A0A1I4QZ71_9PROT</name>
<dbReference type="Proteomes" id="UP000199561">
    <property type="component" value="Unassembled WGS sequence"/>
</dbReference>
<dbReference type="AlphaFoldDB" id="A0A1I4QZ71"/>
<protein>
    <submittedName>
        <fullName evidence="2">Uncharacterized protein</fullName>
    </submittedName>
</protein>
<organism evidence="2 3">
    <name type="scientific">Nitrosomonas nitrosa</name>
    <dbReference type="NCBI Taxonomy" id="52442"/>
    <lineage>
        <taxon>Bacteria</taxon>
        <taxon>Pseudomonadati</taxon>
        <taxon>Pseudomonadota</taxon>
        <taxon>Betaproteobacteria</taxon>
        <taxon>Nitrosomonadales</taxon>
        <taxon>Nitrosomonadaceae</taxon>
        <taxon>Nitrosomonas</taxon>
    </lineage>
</organism>
<sequence>MLGFYSCPRPRISWLMTILLAMSVIGLLPKPFIMPTASAAESSHTFPLQQFLDLEIEGISLSAPPEKIQAQLEDAGYHQIADGIFIKEAPIPGGRKSTYRLEVEETVELRSITYVRGEIGGRNKSPVEKNRPIPANEVAWVKTLYELVCSRVPDKVRSERACQPLLDWQARFGEGEVLRISDQAGARLDASGASTTLALIYFKK</sequence>
<evidence type="ECO:0000313" key="2">
    <source>
        <dbReference type="EMBL" id="SFM45374.1"/>
    </source>
</evidence>
<reference evidence="2 3" key="1">
    <citation type="submission" date="2016-10" db="EMBL/GenBank/DDBJ databases">
        <authorList>
            <person name="de Groot N.N."/>
        </authorList>
    </citation>
    <scope>NUCLEOTIDE SEQUENCE [LARGE SCALE GENOMIC DNA]</scope>
    <source>
        <strain evidence="2 3">Nm146</strain>
    </source>
</reference>
<dbReference type="Proteomes" id="UP000601736">
    <property type="component" value="Unassembled WGS sequence"/>
</dbReference>
<evidence type="ECO:0000313" key="1">
    <source>
        <dbReference type="EMBL" id="CAE6509443.1"/>
    </source>
</evidence>
<dbReference type="EMBL" id="FOUF01000017">
    <property type="protein sequence ID" value="SFM45374.1"/>
    <property type="molecule type" value="Genomic_DNA"/>
</dbReference>
<gene>
    <name evidence="1" type="ORF">NMYAN_30172</name>
    <name evidence="2" type="ORF">SAMN05421880_1175</name>
</gene>
<dbReference type="RefSeq" id="WP_090669400.1">
    <property type="nucleotide sequence ID" value="NZ_CAJNAP010000023.1"/>
</dbReference>